<dbReference type="AlphaFoldDB" id="K2NPT3"/>
<comment type="caution">
    <text evidence="1">The sequence shown here is derived from an EMBL/GenBank/DDBJ whole genome shotgun (WGS) entry which is preliminary data.</text>
</comment>
<evidence type="ECO:0000313" key="2">
    <source>
        <dbReference type="Proteomes" id="UP000007374"/>
    </source>
</evidence>
<proteinExistence type="predicted"/>
<evidence type="ECO:0000313" key="1">
    <source>
        <dbReference type="EMBL" id="EKF39869.1"/>
    </source>
</evidence>
<protein>
    <submittedName>
        <fullName evidence="1">Uncharacterized protein</fullName>
    </submittedName>
</protein>
<reference evidence="1 2" key="1">
    <citation type="journal article" date="2012" name="J. Bacteriol.">
        <title>Genome Sequence of Nitratireductor indicus Type Strain C115.</title>
        <authorList>
            <person name="Lai Q."/>
            <person name="Li G."/>
            <person name="Yu Z."/>
            <person name="Shao Z."/>
        </authorList>
    </citation>
    <scope>NUCLEOTIDE SEQUENCE [LARGE SCALE GENOMIC DNA]</scope>
    <source>
        <strain evidence="1 2">C115</strain>
    </source>
</reference>
<gene>
    <name evidence="1" type="ORF">NA8A_23729</name>
</gene>
<dbReference type="EMBL" id="AMSI01000037">
    <property type="protein sequence ID" value="EKF39869.1"/>
    <property type="molecule type" value="Genomic_DNA"/>
</dbReference>
<accession>K2NPT3</accession>
<dbReference type="Proteomes" id="UP000007374">
    <property type="component" value="Unassembled WGS sequence"/>
</dbReference>
<keyword evidence="2" id="KW-1185">Reference proteome</keyword>
<sequence length="78" mass="9023">MSTCRHREVGISVHFQRDDTRQRLDEKEPFCADRGFLLTVKQALRKSDTYKNSAPSSEAMTEGFPFVRQYLVVAREGQ</sequence>
<name>K2NPT3_9HYPH</name>
<organism evidence="1 2">
    <name type="scientific">Nitratireductor indicus C115</name>
    <dbReference type="NCBI Taxonomy" id="1231190"/>
    <lineage>
        <taxon>Bacteria</taxon>
        <taxon>Pseudomonadati</taxon>
        <taxon>Pseudomonadota</taxon>
        <taxon>Alphaproteobacteria</taxon>
        <taxon>Hyphomicrobiales</taxon>
        <taxon>Phyllobacteriaceae</taxon>
        <taxon>Nitratireductor</taxon>
    </lineage>
</organism>